<dbReference type="Pfam" id="PF07687">
    <property type="entry name" value="M20_dimer"/>
    <property type="match status" value="1"/>
</dbReference>
<name>A0ABT2LRI0_9HYPH</name>
<dbReference type="SUPFAM" id="SSF55031">
    <property type="entry name" value="Bacterial exopeptidase dimerisation domain"/>
    <property type="match status" value="1"/>
</dbReference>
<dbReference type="EMBL" id="JAOCZP010000006">
    <property type="protein sequence ID" value="MCT7377155.1"/>
    <property type="molecule type" value="Genomic_DNA"/>
</dbReference>
<evidence type="ECO:0000256" key="2">
    <source>
        <dbReference type="ARBA" id="ARBA00001947"/>
    </source>
</evidence>
<dbReference type="Pfam" id="PF01546">
    <property type="entry name" value="Peptidase_M20"/>
    <property type="match status" value="1"/>
</dbReference>
<evidence type="ECO:0000256" key="5">
    <source>
        <dbReference type="ARBA" id="ARBA00022801"/>
    </source>
</evidence>
<keyword evidence="6" id="KW-0862">Zinc</keyword>
<keyword evidence="4" id="KW-0479">Metal-binding</keyword>
<comment type="cofactor">
    <cofactor evidence="1">
        <name>Co(2+)</name>
        <dbReference type="ChEBI" id="CHEBI:48828"/>
    </cofactor>
</comment>
<comment type="cofactor">
    <cofactor evidence="2">
        <name>Zn(2+)</name>
        <dbReference type="ChEBI" id="CHEBI:29105"/>
    </cofactor>
</comment>
<feature type="domain" description="Peptidase M20 dimerisation" evidence="8">
    <location>
        <begin position="185"/>
        <end position="290"/>
    </location>
</feature>
<dbReference type="InterPro" id="IPR011650">
    <property type="entry name" value="Peptidase_M20_dimer"/>
</dbReference>
<dbReference type="SUPFAM" id="SSF53187">
    <property type="entry name" value="Zn-dependent exopeptidases"/>
    <property type="match status" value="1"/>
</dbReference>
<comment type="caution">
    <text evidence="9">The sequence shown here is derived from an EMBL/GenBank/DDBJ whole genome shotgun (WGS) entry which is preliminary data.</text>
</comment>
<evidence type="ECO:0000259" key="8">
    <source>
        <dbReference type="Pfam" id="PF07687"/>
    </source>
</evidence>
<proteinExistence type="inferred from homology"/>
<evidence type="ECO:0000313" key="9">
    <source>
        <dbReference type="EMBL" id="MCT7377155.1"/>
    </source>
</evidence>
<keyword evidence="7" id="KW-0170">Cobalt</keyword>
<dbReference type="InterPro" id="IPR002933">
    <property type="entry name" value="Peptidase_M20"/>
</dbReference>
<keyword evidence="10" id="KW-1185">Reference proteome</keyword>
<evidence type="ECO:0000256" key="6">
    <source>
        <dbReference type="ARBA" id="ARBA00022833"/>
    </source>
</evidence>
<dbReference type="CDD" id="cd08659">
    <property type="entry name" value="M20_ArgE_DapE-like"/>
    <property type="match status" value="1"/>
</dbReference>
<accession>A0ABT2LRI0</accession>
<dbReference type="Gene3D" id="3.30.70.360">
    <property type="match status" value="1"/>
</dbReference>
<comment type="similarity">
    <text evidence="3">Belongs to the peptidase M20A family.</text>
</comment>
<evidence type="ECO:0000256" key="1">
    <source>
        <dbReference type="ARBA" id="ARBA00001941"/>
    </source>
</evidence>
<evidence type="ECO:0000313" key="10">
    <source>
        <dbReference type="Proteomes" id="UP001320831"/>
    </source>
</evidence>
<evidence type="ECO:0000256" key="7">
    <source>
        <dbReference type="ARBA" id="ARBA00023285"/>
    </source>
</evidence>
<dbReference type="Gene3D" id="3.40.630.10">
    <property type="entry name" value="Zn peptidases"/>
    <property type="match status" value="1"/>
</dbReference>
<keyword evidence="5" id="KW-0378">Hydrolase</keyword>
<protein>
    <submittedName>
        <fullName evidence="9">M20 family metallopeptidase</fullName>
    </submittedName>
</protein>
<dbReference type="NCBIfam" id="TIGR01910">
    <property type="entry name" value="DapE-ArgE"/>
    <property type="match status" value="1"/>
</dbReference>
<evidence type="ECO:0000256" key="4">
    <source>
        <dbReference type="ARBA" id="ARBA00022723"/>
    </source>
</evidence>
<dbReference type="InterPro" id="IPR010182">
    <property type="entry name" value="ArgE/DapE"/>
</dbReference>
<reference evidence="9 10" key="1">
    <citation type="submission" date="2022-09" db="EMBL/GenBank/DDBJ databases">
        <title>Chelativorans salina sp. nov., a novel slightly halophilic bacterium isolated from a saline lake sediment enrichment.</title>
        <authorList>
            <person name="Gao L."/>
            <person name="Fang B.-Z."/>
            <person name="Li W.-J."/>
        </authorList>
    </citation>
    <scope>NUCLEOTIDE SEQUENCE [LARGE SCALE GENOMIC DNA]</scope>
    <source>
        <strain evidence="9 10">EGI FJ00035</strain>
    </source>
</reference>
<sequence>MARHSDDLITALDADLIVDLTRRLVAFDTQNPPGNEKQCAEFIHCTLSEWGIEAELVGEPDPDRPQLVAWLRGREPGPTLILNGHMDTVGAGDLQAWRHPPLEAIVEDDRLCGLGTADMKGALAIAMVVLKTLKEAGRPRAGTLMFQSAMGEEMDEPGTRTLLQKGYTGDWAIVLEPTDLRIGPGTRGACWHDITFIGPSAHCGLVPGETADVMQAVSAFGSAIAELHAAISQKAHHLMPSPACRITRIEGGRAHNATVDTCRLTVDRRMLPEESFDGITHELTALLDDIVQRHPGVSYEVAFVAGNEPTETSLENRLIRALDAAHEAVLGGKAEVWGPPYGSDMRNFVWDAGIPATNFGPGDFTVCHQPNEHVKIEDLANGARIVLAATLDLLEG</sequence>
<dbReference type="Proteomes" id="UP001320831">
    <property type="component" value="Unassembled WGS sequence"/>
</dbReference>
<dbReference type="PANTHER" id="PTHR43808">
    <property type="entry name" value="ACETYLORNITHINE DEACETYLASE"/>
    <property type="match status" value="1"/>
</dbReference>
<evidence type="ECO:0000256" key="3">
    <source>
        <dbReference type="ARBA" id="ARBA00006247"/>
    </source>
</evidence>
<organism evidence="9 10">
    <name type="scientific">Chelativorans salis</name>
    <dbReference type="NCBI Taxonomy" id="2978478"/>
    <lineage>
        <taxon>Bacteria</taxon>
        <taxon>Pseudomonadati</taxon>
        <taxon>Pseudomonadota</taxon>
        <taxon>Alphaproteobacteria</taxon>
        <taxon>Hyphomicrobiales</taxon>
        <taxon>Phyllobacteriaceae</taxon>
        <taxon>Chelativorans</taxon>
    </lineage>
</organism>
<dbReference type="RefSeq" id="WP_260905530.1">
    <property type="nucleotide sequence ID" value="NZ_JAOCZP010000006.1"/>
</dbReference>
<gene>
    <name evidence="9" type="ORF">N5A92_19230</name>
</gene>
<dbReference type="InterPro" id="IPR050072">
    <property type="entry name" value="Peptidase_M20A"/>
</dbReference>
<dbReference type="InterPro" id="IPR036264">
    <property type="entry name" value="Bact_exopeptidase_dim_dom"/>
</dbReference>